<dbReference type="SMART" id="SM00249">
    <property type="entry name" value="PHD"/>
    <property type="match status" value="1"/>
</dbReference>
<evidence type="ECO:0000313" key="7">
    <source>
        <dbReference type="EMBL" id="SGZ53864.1"/>
    </source>
</evidence>
<keyword evidence="3" id="KW-0862">Zinc</keyword>
<dbReference type="SUPFAM" id="SSF82199">
    <property type="entry name" value="SET domain"/>
    <property type="match status" value="1"/>
</dbReference>
<evidence type="ECO:0000313" key="8">
    <source>
        <dbReference type="Proteomes" id="UP000182334"/>
    </source>
</evidence>
<feature type="domain" description="Zinc finger PHD-type" evidence="6">
    <location>
        <begin position="465"/>
        <end position="511"/>
    </location>
</feature>
<name>A0A1L0DD67_9ASCO</name>
<evidence type="ECO:0000256" key="4">
    <source>
        <dbReference type="ARBA" id="ARBA00022853"/>
    </source>
</evidence>
<feature type="region of interest" description="Disordered" evidence="5">
    <location>
        <begin position="248"/>
        <end position="268"/>
    </location>
</feature>
<feature type="compositionally biased region" description="Basic and acidic residues" evidence="5">
    <location>
        <begin position="316"/>
        <end position="326"/>
    </location>
</feature>
<keyword evidence="4" id="KW-0156">Chromatin regulator</keyword>
<keyword evidence="8" id="KW-1185">Reference proteome</keyword>
<dbReference type="OrthoDB" id="20872at2759"/>
<dbReference type="Gene3D" id="2.170.270.10">
    <property type="entry name" value="SET domain"/>
    <property type="match status" value="1"/>
</dbReference>
<dbReference type="PANTHER" id="PTHR46462">
    <property type="entry name" value="UPSET, ISOFORM A"/>
    <property type="match status" value="1"/>
</dbReference>
<keyword evidence="1" id="KW-0479">Metal-binding</keyword>
<feature type="compositionally biased region" description="Basic and acidic residues" evidence="5">
    <location>
        <begin position="397"/>
        <end position="406"/>
    </location>
</feature>
<feature type="compositionally biased region" description="Polar residues" evidence="5">
    <location>
        <begin position="583"/>
        <end position="596"/>
    </location>
</feature>
<dbReference type="EMBL" id="LT635759">
    <property type="protein sequence ID" value="SGZ53864.1"/>
    <property type="molecule type" value="Genomic_DNA"/>
</dbReference>
<dbReference type="STRING" id="45354.A0A1L0DD67"/>
<feature type="compositionally biased region" description="Low complexity" evidence="5">
    <location>
        <begin position="40"/>
        <end position="58"/>
    </location>
</feature>
<feature type="region of interest" description="Disordered" evidence="5">
    <location>
        <begin position="1093"/>
        <end position="1116"/>
    </location>
</feature>
<evidence type="ECO:0000259" key="6">
    <source>
        <dbReference type="SMART" id="SM00249"/>
    </source>
</evidence>
<feature type="region of interest" description="Disordered" evidence="5">
    <location>
        <begin position="21"/>
        <end position="120"/>
    </location>
</feature>
<proteinExistence type="predicted"/>
<evidence type="ECO:0000256" key="3">
    <source>
        <dbReference type="ARBA" id="ARBA00022833"/>
    </source>
</evidence>
<evidence type="ECO:0000256" key="2">
    <source>
        <dbReference type="ARBA" id="ARBA00022771"/>
    </source>
</evidence>
<dbReference type="InterPro" id="IPR011011">
    <property type="entry name" value="Znf_FYVE_PHD"/>
</dbReference>
<dbReference type="GO" id="GO:0006325">
    <property type="term" value="P:chromatin organization"/>
    <property type="evidence" value="ECO:0007669"/>
    <property type="project" value="UniProtKB-KW"/>
</dbReference>
<feature type="compositionally biased region" description="Polar residues" evidence="5">
    <location>
        <begin position="95"/>
        <end position="109"/>
    </location>
</feature>
<dbReference type="InterPro" id="IPR046341">
    <property type="entry name" value="SET_dom_sf"/>
</dbReference>
<dbReference type="GO" id="GO:0034967">
    <property type="term" value="C:Set3 complex"/>
    <property type="evidence" value="ECO:0007669"/>
    <property type="project" value="TreeGrafter"/>
</dbReference>
<feature type="compositionally biased region" description="Polar residues" evidence="5">
    <location>
        <begin position="407"/>
        <end position="430"/>
    </location>
</feature>
<feature type="region of interest" description="Disordered" evidence="5">
    <location>
        <begin position="316"/>
        <end position="364"/>
    </location>
</feature>
<evidence type="ECO:0000256" key="1">
    <source>
        <dbReference type="ARBA" id="ARBA00022723"/>
    </source>
</evidence>
<dbReference type="GO" id="GO:0006355">
    <property type="term" value="P:regulation of DNA-templated transcription"/>
    <property type="evidence" value="ECO:0007669"/>
    <property type="project" value="TreeGrafter"/>
</dbReference>
<dbReference type="AlphaFoldDB" id="A0A1L0DD67"/>
<feature type="compositionally biased region" description="Acidic residues" evidence="5">
    <location>
        <begin position="348"/>
        <end position="360"/>
    </location>
</feature>
<dbReference type="InterPro" id="IPR013083">
    <property type="entry name" value="Znf_RING/FYVE/PHD"/>
</dbReference>
<gene>
    <name evidence="7" type="ORF">SAMEA4029010_CIC11G00000002027</name>
</gene>
<dbReference type="GO" id="GO:0008270">
    <property type="term" value="F:zinc ion binding"/>
    <property type="evidence" value="ECO:0007669"/>
    <property type="project" value="UniProtKB-KW"/>
</dbReference>
<keyword evidence="2" id="KW-0863">Zinc-finger</keyword>
<dbReference type="Proteomes" id="UP000182334">
    <property type="component" value="Chromosome IV"/>
</dbReference>
<dbReference type="GO" id="GO:0070210">
    <property type="term" value="C:Rpd3L-Expanded complex"/>
    <property type="evidence" value="ECO:0007669"/>
    <property type="project" value="TreeGrafter"/>
</dbReference>
<evidence type="ECO:0000256" key="5">
    <source>
        <dbReference type="SAM" id="MobiDB-lite"/>
    </source>
</evidence>
<dbReference type="InterPro" id="IPR001965">
    <property type="entry name" value="Znf_PHD"/>
</dbReference>
<protein>
    <submittedName>
        <fullName evidence="7">CIC11C00000002027</fullName>
    </submittedName>
</protein>
<dbReference type="PANTHER" id="PTHR46462:SF3">
    <property type="entry name" value="UPSET, ISOFORM A"/>
    <property type="match status" value="1"/>
</dbReference>
<organism evidence="7 8">
    <name type="scientific">Sungouiella intermedia</name>
    <dbReference type="NCBI Taxonomy" id="45354"/>
    <lineage>
        <taxon>Eukaryota</taxon>
        <taxon>Fungi</taxon>
        <taxon>Dikarya</taxon>
        <taxon>Ascomycota</taxon>
        <taxon>Saccharomycotina</taxon>
        <taxon>Pichiomycetes</taxon>
        <taxon>Metschnikowiaceae</taxon>
        <taxon>Sungouiella</taxon>
    </lineage>
</organism>
<dbReference type="Gene3D" id="3.30.40.10">
    <property type="entry name" value="Zinc/RING finger domain, C3HC4 (zinc finger)"/>
    <property type="match status" value="1"/>
</dbReference>
<dbReference type="Pfam" id="PF20826">
    <property type="entry name" value="PHD_5"/>
    <property type="match status" value="1"/>
</dbReference>
<feature type="compositionally biased region" description="Polar residues" evidence="5">
    <location>
        <begin position="23"/>
        <end position="35"/>
    </location>
</feature>
<feature type="region of interest" description="Disordered" evidence="5">
    <location>
        <begin position="385"/>
        <end position="453"/>
    </location>
</feature>
<dbReference type="InterPro" id="IPR019786">
    <property type="entry name" value="Zinc_finger_PHD-type_CS"/>
</dbReference>
<accession>A0A1L0DD67</accession>
<sequence>MTEKEDEQLLADASTLLMFANTAARQRSPDASTQPKIPDPSVKSTTPPTSTPSGGTSKPADKSLPPQTVPPPVFSGQNTHLPPMVSMNPPPQTFPPVSSQKLAGTSHPDSGSPPMPKPHLVHIRPAQQVHPGGLGHPGYSYYPYGYVLGHPLGHPQAPSHGPPPLLGAPMLFTAHNAPPVMLTSSEVPSQKVSPQISPSVQQMYLHDTSKAANTPPADRAQLAFHLPHHGNLPVQGSFQTHRRTVSAGHQPESMIDKVTPPSASPGPANVTLSRGINVETGKRNNDNAMIAAAALAAAAEVPFPLKNKDEIKNAGKNEQQKDEASHPKGILQVSGATIVKTEDSVMTEPEDDENRTEDEPESRGTAMLDAAEELTGGLNIGTRAAAETSAPHSPQPKLEKASRSHAETTGSANIASHPSTTQNSPSNSVIASPASGKAIRPNTKVAFQPPPLSEYKVDPDSGMIGCICGIEEDDGFTIQCDVCFRWQHCSCMGYKTNEEVPEDVYKCYYCDETKWNRFDPAVCRTSTLARLDLDKVNEPQFKPAPPKRKTLNSGGEEKKRRKSEKDARGPDKLVADKRKPSLPATNMPTLTSPTSATFDINNKDNPLLEEGVSVELYQSVYYKLKDYDYKTKEVKKQLEEWGREYEQSGLSGIDIMTPTAYKGIKFSKVNLPNYQKYLQDRNELRRGKGFNETTIQVKAYSDNPKQKFIGISKMGLFITKRADASDGDVIPAGIAVIEYLGEVDFLELYMANLANQYSTWGTVKPQVARVNLQLQENAEPIPIVLDARFVGNEARFIRKSCATTANCEIRSVYIPLMRTFKHIVYTTKPITLKGENLEEELRLKWEWDKNHPINKMIELNPEGNSVEGLKFEDFTDEEKVLLVSGVDTILNFVECACNTTSINLQCSIFKIKKATSYLLRSTRKASSLTNIAFNKSKDELVMPRKSKQYISWKERLTERDELLHMSIFSTSTTDDNSESNIESQYGAAEEEEGVMDSQITPDEEEPEHHRKTQKLPYKQQLISHGRKYATRKYITDSGDATIDNANHVPKTIAVPLVSDIIVSIKEAVNNTLKPLAKISSNVNIVANSSQLVQPRAEAEPSQQTRKEASPGLLAKTESPVAETKLIAPPVVKKLSFADYKKKMK</sequence>
<dbReference type="PROSITE" id="PS01359">
    <property type="entry name" value="ZF_PHD_1"/>
    <property type="match status" value="1"/>
</dbReference>
<feature type="region of interest" description="Disordered" evidence="5">
    <location>
        <begin position="536"/>
        <end position="596"/>
    </location>
</feature>
<dbReference type="SUPFAM" id="SSF57903">
    <property type="entry name" value="FYVE/PHD zinc finger"/>
    <property type="match status" value="1"/>
</dbReference>
<reference evidence="7 8" key="1">
    <citation type="submission" date="2016-10" db="EMBL/GenBank/DDBJ databases">
        <authorList>
            <person name="de Groot N.N."/>
        </authorList>
    </citation>
    <scope>NUCLEOTIDE SEQUENCE [LARGE SCALE GENOMIC DNA]</scope>
    <source>
        <strain evidence="7 8">CBS 141442</strain>
    </source>
</reference>
<feature type="region of interest" description="Disordered" evidence="5">
    <location>
        <begin position="987"/>
        <end position="1013"/>
    </location>
</feature>
<feature type="compositionally biased region" description="Basic and acidic residues" evidence="5">
    <location>
        <begin position="555"/>
        <end position="579"/>
    </location>
</feature>